<evidence type="ECO:0000313" key="5">
    <source>
        <dbReference type="EMBL" id="WAH37743.1"/>
    </source>
</evidence>
<organism evidence="5 6">
    <name type="scientific">Alicyclobacillus dauci</name>
    <dbReference type="NCBI Taxonomy" id="1475485"/>
    <lineage>
        <taxon>Bacteria</taxon>
        <taxon>Bacillati</taxon>
        <taxon>Bacillota</taxon>
        <taxon>Bacilli</taxon>
        <taxon>Bacillales</taxon>
        <taxon>Alicyclobacillaceae</taxon>
        <taxon>Alicyclobacillus</taxon>
    </lineage>
</organism>
<dbReference type="Gene3D" id="1.10.10.10">
    <property type="entry name" value="Winged helix-like DNA-binding domain superfamily/Winged helix DNA-binding domain"/>
    <property type="match status" value="1"/>
</dbReference>
<evidence type="ECO:0000256" key="2">
    <source>
        <dbReference type="ARBA" id="ARBA00023125"/>
    </source>
</evidence>
<evidence type="ECO:0000313" key="6">
    <source>
        <dbReference type="Proteomes" id="UP001164803"/>
    </source>
</evidence>
<dbReference type="CDD" id="cd07377">
    <property type="entry name" value="WHTH_GntR"/>
    <property type="match status" value="1"/>
</dbReference>
<dbReference type="PANTHER" id="PTHR38445:SF6">
    <property type="entry name" value="GNTR-FAMILY TRANSCRIPTIONAL REGULATOR"/>
    <property type="match status" value="1"/>
</dbReference>
<dbReference type="InterPro" id="IPR036390">
    <property type="entry name" value="WH_DNA-bd_sf"/>
</dbReference>
<keyword evidence="6" id="KW-1185">Reference proteome</keyword>
<dbReference type="EMBL" id="CP104064">
    <property type="protein sequence ID" value="WAH37743.1"/>
    <property type="molecule type" value="Genomic_DNA"/>
</dbReference>
<dbReference type="PANTHER" id="PTHR38445">
    <property type="entry name" value="HTH-TYPE TRANSCRIPTIONAL REPRESSOR YTRA"/>
    <property type="match status" value="1"/>
</dbReference>
<feature type="domain" description="HTH gntR-type" evidence="4">
    <location>
        <begin position="9"/>
        <end position="77"/>
    </location>
</feature>
<name>A0ABY6Z5E2_9BACL</name>
<keyword evidence="1" id="KW-0805">Transcription regulation</keyword>
<dbReference type="Proteomes" id="UP001164803">
    <property type="component" value="Chromosome"/>
</dbReference>
<dbReference type="SMART" id="SM00345">
    <property type="entry name" value="HTH_GNTR"/>
    <property type="match status" value="1"/>
</dbReference>
<sequence length="123" mass="14344">MSDEFNSSQPIYHQIMQRICGQILRSEFRLGDKLPSVRDLALDMGVNPNTIKRVYNELERIGIVETKRGQGTFVTESSSRIDRLRREQMAEHISRFVQDMMDMGFDPSTIVQGVKESLHRWEK</sequence>
<proteinExistence type="predicted"/>
<keyword evidence="2" id="KW-0238">DNA-binding</keyword>
<protein>
    <submittedName>
        <fullName evidence="5">GntR family transcriptional regulator</fullName>
    </submittedName>
</protein>
<dbReference type="RefSeq" id="WP_268045262.1">
    <property type="nucleotide sequence ID" value="NZ_CP104064.1"/>
</dbReference>
<dbReference type="SUPFAM" id="SSF46785">
    <property type="entry name" value="Winged helix' DNA-binding domain"/>
    <property type="match status" value="1"/>
</dbReference>
<accession>A0ABY6Z5E2</accession>
<evidence type="ECO:0000256" key="1">
    <source>
        <dbReference type="ARBA" id="ARBA00023015"/>
    </source>
</evidence>
<dbReference type="InterPro" id="IPR036388">
    <property type="entry name" value="WH-like_DNA-bd_sf"/>
</dbReference>
<gene>
    <name evidence="5" type="ORF">NZD86_04365</name>
</gene>
<evidence type="ECO:0000256" key="3">
    <source>
        <dbReference type="ARBA" id="ARBA00023163"/>
    </source>
</evidence>
<dbReference type="PROSITE" id="PS50949">
    <property type="entry name" value="HTH_GNTR"/>
    <property type="match status" value="1"/>
</dbReference>
<dbReference type="Pfam" id="PF00392">
    <property type="entry name" value="GntR"/>
    <property type="match status" value="1"/>
</dbReference>
<reference evidence="5" key="1">
    <citation type="submission" date="2022-08" db="EMBL/GenBank/DDBJ databases">
        <title>Alicyclobacillus dauci DSM2870, complete genome.</title>
        <authorList>
            <person name="Wang Q."/>
            <person name="Cai R."/>
            <person name="Wang Z."/>
        </authorList>
    </citation>
    <scope>NUCLEOTIDE SEQUENCE</scope>
    <source>
        <strain evidence="5">DSM 28700</strain>
    </source>
</reference>
<dbReference type="InterPro" id="IPR000524">
    <property type="entry name" value="Tscrpt_reg_HTH_GntR"/>
</dbReference>
<keyword evidence="3" id="KW-0804">Transcription</keyword>
<evidence type="ECO:0000259" key="4">
    <source>
        <dbReference type="PROSITE" id="PS50949"/>
    </source>
</evidence>